<proteinExistence type="predicted"/>
<evidence type="ECO:0000313" key="3">
    <source>
        <dbReference type="Proteomes" id="UP001171916"/>
    </source>
</evidence>
<gene>
    <name evidence="2" type="ORF">QVH07_00335</name>
</gene>
<feature type="domain" description="NFACT RNA-binding" evidence="1">
    <location>
        <begin position="311"/>
        <end position="405"/>
    </location>
</feature>
<dbReference type="PANTHER" id="PTHR15239">
    <property type="entry name" value="NUCLEAR EXPORT MEDIATOR FACTOR NEMF"/>
    <property type="match status" value="1"/>
</dbReference>
<name>A0ABT7Y7S5_9BACT</name>
<dbReference type="InterPro" id="IPR051608">
    <property type="entry name" value="RQC_Subunit_NEMF"/>
</dbReference>
<evidence type="ECO:0000313" key="2">
    <source>
        <dbReference type="EMBL" id="MDN3202566.1"/>
    </source>
</evidence>
<protein>
    <submittedName>
        <fullName evidence="2">NFACT RNA binding domain-containing protein</fullName>
    </submittedName>
</protein>
<dbReference type="Proteomes" id="UP001171916">
    <property type="component" value="Unassembled WGS sequence"/>
</dbReference>
<dbReference type="Pfam" id="PF05833">
    <property type="entry name" value="NFACT_N"/>
    <property type="match status" value="1"/>
</dbReference>
<dbReference type="InterPro" id="IPR008532">
    <property type="entry name" value="NFACT_RNA-bd"/>
</dbReference>
<accession>A0ABT7Y7S5</accession>
<comment type="caution">
    <text evidence="2">The sequence shown here is derived from an EMBL/GenBank/DDBJ whole genome shotgun (WGS) entry which is preliminary data.</text>
</comment>
<dbReference type="EMBL" id="JAUEPH010000001">
    <property type="protein sequence ID" value="MDN3202566.1"/>
    <property type="molecule type" value="Genomic_DNA"/>
</dbReference>
<reference evidence="2" key="1">
    <citation type="submission" date="2023-06" db="EMBL/GenBank/DDBJ databases">
        <title>Robiginitalea aurantiacus sp. nov. and Algoriphagus sediminis sp. nov., isolated from coastal sediment.</title>
        <authorList>
            <person name="Zhou Z.Y."/>
            <person name="An J."/>
            <person name="Jia Y.W."/>
            <person name="Du Z.J."/>
        </authorList>
    </citation>
    <scope>NUCLEOTIDE SEQUENCE</scope>
    <source>
        <strain evidence="2">C2-7</strain>
    </source>
</reference>
<sequence length="429" mass="49602">MKTESGHLVLFKLHGNRSNCLLFSPSEDLPIEIFIRKFKDDLNLKVSDLKKELDLTFENFEKLDGNASRFIPTLGKIPRDWLKERGYPESDLEKKWMLLEELRDILDTPHYRIIKQGHSYELSLLPHPDEITVKEFGDPIQAANELFYYGVIRSQFEQGKARLVKEQNDQIKRTRSFIEKAKANLETLKSSPPPSQLADVIMANLHQFKNGEARIYDFYTQEERTISIPANQTPQAYAEKLYKKKKTRKLEWEQLEKNIKHKQKSLEASEIILEELQTVKDYRTLKKFIKSKDINPKGKRDVEMLPFKEFTYKGYPIWVGKSAKANDEMLRKYSKKNDYWLHARNVAGSHVVIKWQGMAEPKDDILETAGSLAAHYSKAKSQPLAPVIFTQVKFVRKVKGSPAGSVAVDKETVIMVEPKSPEVLFGKSN</sequence>
<dbReference type="PANTHER" id="PTHR15239:SF6">
    <property type="entry name" value="RIBOSOME QUALITY CONTROL COMPLEX SUBUNIT NEMF"/>
    <property type="match status" value="1"/>
</dbReference>
<dbReference type="Pfam" id="PF05670">
    <property type="entry name" value="NFACT-R_1"/>
    <property type="match status" value="1"/>
</dbReference>
<keyword evidence="3" id="KW-1185">Reference proteome</keyword>
<evidence type="ECO:0000259" key="1">
    <source>
        <dbReference type="Pfam" id="PF05670"/>
    </source>
</evidence>
<organism evidence="2 3">
    <name type="scientific">Algoriphagus sediminis</name>
    <dbReference type="NCBI Taxonomy" id="3057113"/>
    <lineage>
        <taxon>Bacteria</taxon>
        <taxon>Pseudomonadati</taxon>
        <taxon>Bacteroidota</taxon>
        <taxon>Cytophagia</taxon>
        <taxon>Cytophagales</taxon>
        <taxon>Cyclobacteriaceae</taxon>
        <taxon>Algoriphagus</taxon>
    </lineage>
</organism>